<evidence type="ECO:0000313" key="3">
    <source>
        <dbReference type="Proteomes" id="UP001162131"/>
    </source>
</evidence>
<evidence type="ECO:0000313" key="2">
    <source>
        <dbReference type="EMBL" id="CAG9332588.1"/>
    </source>
</evidence>
<protein>
    <submittedName>
        <fullName evidence="2">Uncharacterized protein</fullName>
    </submittedName>
</protein>
<name>A0AAU9KH55_9CILI</name>
<proteinExistence type="predicted"/>
<dbReference type="Proteomes" id="UP001162131">
    <property type="component" value="Unassembled WGS sequence"/>
</dbReference>
<evidence type="ECO:0000256" key="1">
    <source>
        <dbReference type="SAM" id="Phobius"/>
    </source>
</evidence>
<gene>
    <name evidence="2" type="ORF">BSTOLATCC_MIC56032</name>
</gene>
<dbReference type="AlphaFoldDB" id="A0AAU9KH55"/>
<keyword evidence="1" id="KW-0812">Transmembrane</keyword>
<keyword evidence="3" id="KW-1185">Reference proteome</keyword>
<keyword evidence="1" id="KW-0472">Membrane</keyword>
<comment type="caution">
    <text evidence="2">The sequence shown here is derived from an EMBL/GenBank/DDBJ whole genome shotgun (WGS) entry which is preliminary data.</text>
</comment>
<accession>A0AAU9KH55</accession>
<reference evidence="2" key="1">
    <citation type="submission" date="2021-09" db="EMBL/GenBank/DDBJ databases">
        <authorList>
            <consortium name="AG Swart"/>
            <person name="Singh M."/>
            <person name="Singh A."/>
            <person name="Seah K."/>
            <person name="Emmerich C."/>
        </authorList>
    </citation>
    <scope>NUCLEOTIDE SEQUENCE</scope>
    <source>
        <strain evidence="2">ATCC30299</strain>
    </source>
</reference>
<organism evidence="2 3">
    <name type="scientific">Blepharisma stoltei</name>
    <dbReference type="NCBI Taxonomy" id="1481888"/>
    <lineage>
        <taxon>Eukaryota</taxon>
        <taxon>Sar</taxon>
        <taxon>Alveolata</taxon>
        <taxon>Ciliophora</taxon>
        <taxon>Postciliodesmatophora</taxon>
        <taxon>Heterotrichea</taxon>
        <taxon>Heterotrichida</taxon>
        <taxon>Blepharismidae</taxon>
        <taxon>Blepharisma</taxon>
    </lineage>
</organism>
<keyword evidence="1" id="KW-1133">Transmembrane helix</keyword>
<sequence>MPANWLSIKPLFGISLGVGLGIVGLSFLLREKPKHTHETSVSKTLLLSILKELNREMTALAISLATTAAQIREVLSSNYSEKIITEMIEKSTSFSKQVESIEKRVYERFNTNKKVVEKAYKKDFYNDSDVQDICMKTKIMIDDAFKGIIPIIGNPLPDFVTSEFVLSIMREIYNKTTKTTLTLIKEAKVKGFSVNFSNKSFVEVTQEIEIRTELDKREIFEKYRLFNYEDSPSCIIHNAIKKYSRKSKEFRRELSKIENAYHSVIQQIMHDQVSRDEEMRILNR</sequence>
<feature type="transmembrane region" description="Helical" evidence="1">
    <location>
        <begin position="12"/>
        <end position="29"/>
    </location>
</feature>
<dbReference type="EMBL" id="CAJZBQ010000054">
    <property type="protein sequence ID" value="CAG9332588.1"/>
    <property type="molecule type" value="Genomic_DNA"/>
</dbReference>